<evidence type="ECO:0000313" key="2">
    <source>
        <dbReference type="EMBL" id="AWR95475.1"/>
    </source>
</evidence>
<protein>
    <submittedName>
        <fullName evidence="2">Uncharacterized protein</fullName>
    </submittedName>
</protein>
<evidence type="ECO:0000313" key="3">
    <source>
        <dbReference type="Proteomes" id="UP000248044"/>
    </source>
</evidence>
<dbReference type="AlphaFoldDB" id="A0A2U9IHM2"/>
<dbReference type="OrthoDB" id="44150at2157"/>
<proteinExistence type="predicted"/>
<dbReference type="RefSeq" id="WP_110271353.1">
    <property type="nucleotide sequence ID" value="NZ_CP029289.2"/>
</dbReference>
<feature type="compositionally biased region" description="Pro residues" evidence="1">
    <location>
        <begin position="98"/>
        <end position="108"/>
    </location>
</feature>
<accession>A0A2U9IHM2</accession>
<dbReference type="GeneID" id="36833211"/>
<dbReference type="EMBL" id="CP029289">
    <property type="protein sequence ID" value="AWR95475.1"/>
    <property type="molecule type" value="Genomic_DNA"/>
</dbReference>
<feature type="region of interest" description="Disordered" evidence="1">
    <location>
        <begin position="86"/>
        <end position="136"/>
    </location>
</feature>
<dbReference type="KEGG" id="abri:DFR85_13605"/>
<name>A0A2U9IHM2_9CREN</name>
<evidence type="ECO:0000256" key="1">
    <source>
        <dbReference type="SAM" id="MobiDB-lite"/>
    </source>
</evidence>
<sequence>MEKTFQMDNVDLKAIHDKIMSEIQSNGLEVHRDEWRDNGFKILVRRGEERGEVEVFNDWGSLRLITRDRLEWDLMNMIEPLMNQGPQSITQQSQNSVPQPPNIQPSPHPQFQQPMNYPKQDQQAYTQQPYQQPQQLPSVVQVPEHQQIVNILMQNNYQIEVNTTNGQTFFVRGRKGNYVIDIEGRPQP</sequence>
<organism evidence="2 3">
    <name type="scientific">Acidianus brierleyi</name>
    <dbReference type="NCBI Taxonomy" id="41673"/>
    <lineage>
        <taxon>Archaea</taxon>
        <taxon>Thermoproteota</taxon>
        <taxon>Thermoprotei</taxon>
        <taxon>Sulfolobales</taxon>
        <taxon>Sulfolobaceae</taxon>
        <taxon>Acidianus</taxon>
    </lineage>
</organism>
<dbReference type="Proteomes" id="UP000248044">
    <property type="component" value="Chromosome"/>
</dbReference>
<reference evidence="2 3" key="1">
    <citation type="submission" date="2018-05" db="EMBL/GenBank/DDBJ databases">
        <title>Complete Genome Sequences of Extremely Thermoacidophilic, Metal-Mobilizing Type-Strain Members of the Archaeal Family Sulfolobaceae: Acidianus brierleyi DSM-1651T, Acidianus sulfidivorans DSM-18786T, Metallosphaera hakonensis DSM-7519T, and Metallosphaera prunae DSM-10039T.</title>
        <authorList>
            <person name="Counts J.A."/>
            <person name="Kelly R.M."/>
        </authorList>
    </citation>
    <scope>NUCLEOTIDE SEQUENCE [LARGE SCALE GENOMIC DNA]</scope>
    <source>
        <strain evidence="2 3">DSM 1651</strain>
    </source>
</reference>
<keyword evidence="3" id="KW-1185">Reference proteome</keyword>
<gene>
    <name evidence="2" type="ORF">DFR85_13605</name>
</gene>
<feature type="compositionally biased region" description="Low complexity" evidence="1">
    <location>
        <begin position="117"/>
        <end position="136"/>
    </location>
</feature>